<gene>
    <name evidence="4" type="ORF">MBM_03368</name>
</gene>
<dbReference type="OMA" id="QFFFVYF"/>
<reference evidence="4 5" key="1">
    <citation type="journal article" date="2012" name="BMC Genomics">
        <title>Sequencing the genome of Marssonina brunnea reveals fungus-poplar co-evolution.</title>
        <authorList>
            <person name="Zhu S."/>
            <person name="Cao Y.-Z."/>
            <person name="Jiang C."/>
            <person name="Tan B.-Y."/>
            <person name="Wang Z."/>
            <person name="Feng S."/>
            <person name="Zhang L."/>
            <person name="Su X.-H."/>
            <person name="Brejova B."/>
            <person name="Vinar T."/>
            <person name="Xu M."/>
            <person name="Wang M.-X."/>
            <person name="Zhang S.-G."/>
            <person name="Huang M.-R."/>
            <person name="Wu R."/>
            <person name="Zhou Y."/>
        </authorList>
    </citation>
    <scope>NUCLEOTIDE SEQUENCE [LARGE SCALE GENOMIC DNA]</scope>
    <source>
        <strain evidence="4 5">MB_m1</strain>
    </source>
</reference>
<dbReference type="GO" id="GO:0016747">
    <property type="term" value="F:acyltransferase activity, transferring groups other than amino-acyl groups"/>
    <property type="evidence" value="ECO:0007669"/>
    <property type="project" value="InterPro"/>
</dbReference>
<dbReference type="CDD" id="cd04301">
    <property type="entry name" value="NAT_SF"/>
    <property type="match status" value="1"/>
</dbReference>
<dbReference type="AlphaFoldDB" id="K1WKZ8"/>
<keyword evidence="5" id="KW-1185">Reference proteome</keyword>
<dbReference type="HOGENOM" id="CLU_013985_18_0_1"/>
<sequence>MSRTTTSSKVEVMLRRAEAKDVEAIIAIGGGVFAATFGHSMPPADLDSYLQTTYNHSAIASEVANPDIDTIVAVDVSLDQVVGFCQLTRGTTEPCLAGMEKPIELQRLYISEHYHGAGVGRKLAARVEEMAREQGFVTMWLGVWEENFKAQKVYEKFGYGKIGSHEFVMGECVQTDWILSKKL</sequence>
<dbReference type="InParanoid" id="K1WKZ8"/>
<dbReference type="PROSITE" id="PS51186">
    <property type="entry name" value="GNAT"/>
    <property type="match status" value="1"/>
</dbReference>
<name>K1WKZ8_MARBU</name>
<dbReference type="RefSeq" id="XP_007291257.1">
    <property type="nucleotide sequence ID" value="XM_007291195.1"/>
</dbReference>
<dbReference type="Pfam" id="PF00583">
    <property type="entry name" value="Acetyltransf_1"/>
    <property type="match status" value="1"/>
</dbReference>
<evidence type="ECO:0000259" key="3">
    <source>
        <dbReference type="PROSITE" id="PS51186"/>
    </source>
</evidence>
<dbReference type="SUPFAM" id="SSF55729">
    <property type="entry name" value="Acyl-CoA N-acyltransferases (Nat)"/>
    <property type="match status" value="1"/>
</dbReference>
<feature type="domain" description="N-acetyltransferase" evidence="3">
    <location>
        <begin position="12"/>
        <end position="183"/>
    </location>
</feature>
<dbReference type="InterPro" id="IPR016181">
    <property type="entry name" value="Acyl_CoA_acyltransferase"/>
</dbReference>
<evidence type="ECO:0000256" key="1">
    <source>
        <dbReference type="ARBA" id="ARBA00022679"/>
    </source>
</evidence>
<dbReference type="eggNOG" id="ENOG502S9A6">
    <property type="taxonomic scope" value="Eukaryota"/>
</dbReference>
<proteinExistence type="predicted"/>
<evidence type="ECO:0000256" key="2">
    <source>
        <dbReference type="ARBA" id="ARBA00023315"/>
    </source>
</evidence>
<protein>
    <submittedName>
        <fullName evidence="4">Acetyltransferase</fullName>
    </submittedName>
</protein>
<keyword evidence="2" id="KW-0012">Acyltransferase</keyword>
<keyword evidence="1 4" id="KW-0808">Transferase</keyword>
<dbReference type="PANTHER" id="PTHR42919:SF8">
    <property type="entry name" value="N-ALPHA-ACETYLTRANSFERASE 50"/>
    <property type="match status" value="1"/>
</dbReference>
<dbReference type="InterPro" id="IPR051556">
    <property type="entry name" value="N-term/lysine_N-AcTrnsfr"/>
</dbReference>
<dbReference type="Proteomes" id="UP000006753">
    <property type="component" value="Unassembled WGS sequence"/>
</dbReference>
<dbReference type="InterPro" id="IPR000182">
    <property type="entry name" value="GNAT_dom"/>
</dbReference>
<dbReference type="OrthoDB" id="9975416at2759"/>
<accession>K1WKZ8</accession>
<dbReference type="STRING" id="1072389.K1WKZ8"/>
<dbReference type="Gene3D" id="3.40.630.30">
    <property type="match status" value="1"/>
</dbReference>
<organism evidence="4 5">
    <name type="scientific">Marssonina brunnea f. sp. multigermtubi (strain MB_m1)</name>
    <name type="common">Marssonina leaf spot fungus</name>
    <dbReference type="NCBI Taxonomy" id="1072389"/>
    <lineage>
        <taxon>Eukaryota</taxon>
        <taxon>Fungi</taxon>
        <taxon>Dikarya</taxon>
        <taxon>Ascomycota</taxon>
        <taxon>Pezizomycotina</taxon>
        <taxon>Leotiomycetes</taxon>
        <taxon>Helotiales</taxon>
        <taxon>Drepanopezizaceae</taxon>
        <taxon>Drepanopeziza</taxon>
    </lineage>
</organism>
<evidence type="ECO:0000313" key="4">
    <source>
        <dbReference type="EMBL" id="EKD18375.1"/>
    </source>
</evidence>
<evidence type="ECO:0000313" key="5">
    <source>
        <dbReference type="Proteomes" id="UP000006753"/>
    </source>
</evidence>
<dbReference type="PANTHER" id="PTHR42919">
    <property type="entry name" value="N-ALPHA-ACETYLTRANSFERASE"/>
    <property type="match status" value="1"/>
</dbReference>
<dbReference type="GeneID" id="18759303"/>
<dbReference type="KEGG" id="mbe:MBM_03368"/>
<dbReference type="EMBL" id="JH921433">
    <property type="protein sequence ID" value="EKD18375.1"/>
    <property type="molecule type" value="Genomic_DNA"/>
</dbReference>